<gene>
    <name evidence="1" type="ORF">ACFPTO_23585</name>
</gene>
<comment type="caution">
    <text evidence="1">The sequence shown here is derived from an EMBL/GenBank/DDBJ whole genome shotgun (WGS) entry which is preliminary data.</text>
</comment>
<reference evidence="2" key="1">
    <citation type="journal article" date="2019" name="Int. J. Syst. Evol. Microbiol.">
        <title>The Global Catalogue of Microorganisms (GCM) 10K type strain sequencing project: providing services to taxonomists for standard genome sequencing and annotation.</title>
        <authorList>
            <consortium name="The Broad Institute Genomics Platform"/>
            <consortium name="The Broad Institute Genome Sequencing Center for Infectious Disease"/>
            <person name="Wu L."/>
            <person name="Ma J."/>
        </authorList>
    </citation>
    <scope>NUCLEOTIDE SEQUENCE [LARGE SCALE GENOMIC DNA]</scope>
    <source>
        <strain evidence="2">CCUG 56042</strain>
    </source>
</reference>
<name>A0ABW0JFU1_9BURK</name>
<dbReference type="EMBL" id="JBHSMP010000038">
    <property type="protein sequence ID" value="MFC5431750.1"/>
    <property type="molecule type" value="Genomic_DNA"/>
</dbReference>
<evidence type="ECO:0000313" key="1">
    <source>
        <dbReference type="EMBL" id="MFC5431750.1"/>
    </source>
</evidence>
<dbReference type="Gene3D" id="1.10.287.950">
    <property type="entry name" value="Methyl-accepting chemotaxis protein"/>
    <property type="match status" value="1"/>
</dbReference>
<proteinExistence type="predicted"/>
<keyword evidence="2" id="KW-1185">Reference proteome</keyword>
<dbReference type="InterPro" id="IPR011050">
    <property type="entry name" value="Pectin_lyase_fold/virulence"/>
</dbReference>
<dbReference type="SUPFAM" id="SSF51126">
    <property type="entry name" value="Pectin lyase-like"/>
    <property type="match status" value="1"/>
</dbReference>
<evidence type="ECO:0008006" key="3">
    <source>
        <dbReference type="Google" id="ProtNLM"/>
    </source>
</evidence>
<organism evidence="1 2">
    <name type="scientific">Paraburkholderia denitrificans</name>
    <dbReference type="NCBI Taxonomy" id="694025"/>
    <lineage>
        <taxon>Bacteria</taxon>
        <taxon>Pseudomonadati</taxon>
        <taxon>Pseudomonadota</taxon>
        <taxon>Betaproteobacteria</taxon>
        <taxon>Burkholderiales</taxon>
        <taxon>Burkholderiaceae</taxon>
        <taxon>Paraburkholderia</taxon>
    </lineage>
</organism>
<dbReference type="Proteomes" id="UP001596103">
    <property type="component" value="Unassembled WGS sequence"/>
</dbReference>
<protein>
    <recommendedName>
        <fullName evidence="3">DUF1983 domain-containing protein</fullName>
    </recommendedName>
</protein>
<sequence length="479" mass="51160">MNLSEQLTDAIDAQNALTQAVADKMGQVGGSVGQFQGRVDQLANDVAAQNELTQAVAGKVGEIDGRVEHLSNDFAAQMASTQALAGKVGEIDGRIEQFIKNWDWGIDGFTTLEVGAGKPFDSILAAWDSLIGKTLKADVLIKVADGVYTTTGFTLTNQPFAQRIRIEGNVSDPAACQIKFTPDENGASHGVIFRNVQDVAFSGFKLIGEAADQNWTIRCLLIHLGSRVWSAPGSVQIEGGVHGLVVERGAQYECENLHISDTRQWAAYIASGSRAYLASLRLAGPGRDVRTTFPAHIFGVESTSASHGLVVVDGAQCWAFGAYITHYSHGAHVAQNGYLWCDLMLIHSCETGCYAGTGGVCWSHWRPVEPGSPVERRSSVKGSDIGFFADHGGKIMARGAETSGCQTSFLATQQSLIDARDTYVRGYGGTGYASHGQSTVLAYCATMEMSVVIDFTPSQSDVPGNGNAIIRYSNVSYLD</sequence>
<evidence type="ECO:0000313" key="2">
    <source>
        <dbReference type="Proteomes" id="UP001596103"/>
    </source>
</evidence>
<dbReference type="RefSeq" id="WP_377715221.1">
    <property type="nucleotide sequence ID" value="NZ_JBHSMP010000038.1"/>
</dbReference>
<accession>A0ABW0JFU1</accession>